<proteinExistence type="predicted"/>
<dbReference type="AlphaFoldDB" id="A0A2M9ZPL6"/>
<dbReference type="EMBL" id="NPDZ01000003">
    <property type="protein sequence ID" value="PJZ74017.1"/>
    <property type="molecule type" value="Genomic_DNA"/>
</dbReference>
<organism evidence="1 2">
    <name type="scientific">Leptospira perolatii</name>
    <dbReference type="NCBI Taxonomy" id="2023191"/>
    <lineage>
        <taxon>Bacteria</taxon>
        <taxon>Pseudomonadati</taxon>
        <taxon>Spirochaetota</taxon>
        <taxon>Spirochaetia</taxon>
        <taxon>Leptospirales</taxon>
        <taxon>Leptospiraceae</taxon>
        <taxon>Leptospira</taxon>
    </lineage>
</organism>
<name>A0A2M9ZPL6_9LEPT</name>
<accession>A0A2M9ZPL6</accession>
<protein>
    <submittedName>
        <fullName evidence="1">Uncharacterized protein</fullName>
    </submittedName>
</protein>
<sequence>MASHAADPKFSTNISDLRKKILNQGINMMVLTGIASGILNDFCRNFDSGFWLFSSKQNVL</sequence>
<comment type="caution">
    <text evidence="1">The sequence shown here is derived from an EMBL/GenBank/DDBJ whole genome shotgun (WGS) entry which is preliminary data.</text>
</comment>
<reference evidence="1 2" key="1">
    <citation type="submission" date="2017-07" db="EMBL/GenBank/DDBJ databases">
        <title>Leptospira spp. isolated from tropical soils.</title>
        <authorList>
            <person name="Thibeaux R."/>
            <person name="Iraola G."/>
            <person name="Ferres I."/>
            <person name="Bierque E."/>
            <person name="Girault D."/>
            <person name="Soupe-Gilbert M.-E."/>
            <person name="Picardeau M."/>
            <person name="Goarant C."/>
        </authorList>
    </citation>
    <scope>NUCLEOTIDE SEQUENCE [LARGE SCALE GENOMIC DNA]</scope>
    <source>
        <strain evidence="1 2">FH1-B-B1</strain>
    </source>
</reference>
<dbReference type="Proteomes" id="UP000231990">
    <property type="component" value="Unassembled WGS sequence"/>
</dbReference>
<evidence type="ECO:0000313" key="1">
    <source>
        <dbReference type="EMBL" id="PJZ74017.1"/>
    </source>
</evidence>
<gene>
    <name evidence="1" type="ORF">CH373_07810</name>
</gene>
<evidence type="ECO:0000313" key="2">
    <source>
        <dbReference type="Proteomes" id="UP000231990"/>
    </source>
</evidence>